<comment type="caution">
    <text evidence="1">The sequence shown here is derived from an EMBL/GenBank/DDBJ whole genome shotgun (WGS) entry which is preliminary data.</text>
</comment>
<accession>A0ACC1HBX2</accession>
<keyword evidence="2" id="KW-1185">Reference proteome</keyword>
<sequence length="346" mass="38368">MADQGRAGDEMEIEHPNSSLTPATIAAHNIADGTRTEAELGQAVEFGENRGEGEDQEEEEEDDDDLFQLPENEDEFETFGDPYDSLNDEPLMFDSSDSSDIGAAELAEFERALLKSSTPGQPTRARRKVKKKKKGKEKSNGKTVKGAKRKRSGPKKQALNPEIQALLGEANHYYVNQEFDRAAAVLQEVIRRDPKVYQAWNTLALIREEEGHYDQSLKLLMVGAHLTPQDAGNWKRVGLLTLQYADRERGIVEGAAEGSQRDAASERYAKAKEEAMYCLTKAVRADPTDVEAWSDRITLAIDAGDFKGAAEGYKAVVRIAPHNLDVIREATPIFVHQLDDPNTPVE</sequence>
<dbReference type="Proteomes" id="UP001145114">
    <property type="component" value="Unassembled WGS sequence"/>
</dbReference>
<organism evidence="1 2">
    <name type="scientific">Spiromyces aspiralis</name>
    <dbReference type="NCBI Taxonomy" id="68401"/>
    <lineage>
        <taxon>Eukaryota</taxon>
        <taxon>Fungi</taxon>
        <taxon>Fungi incertae sedis</taxon>
        <taxon>Zoopagomycota</taxon>
        <taxon>Kickxellomycotina</taxon>
        <taxon>Kickxellomycetes</taxon>
        <taxon>Kickxellales</taxon>
        <taxon>Kickxellaceae</taxon>
        <taxon>Spiromyces</taxon>
    </lineage>
</organism>
<evidence type="ECO:0000313" key="2">
    <source>
        <dbReference type="Proteomes" id="UP001145114"/>
    </source>
</evidence>
<evidence type="ECO:0000313" key="1">
    <source>
        <dbReference type="EMBL" id="KAJ1672762.1"/>
    </source>
</evidence>
<gene>
    <name evidence="1" type="primary">TFC4_2</name>
    <name evidence="1" type="ORF">EV182_006551</name>
</gene>
<dbReference type="EMBL" id="JAMZIH010007878">
    <property type="protein sequence ID" value="KAJ1672762.1"/>
    <property type="molecule type" value="Genomic_DNA"/>
</dbReference>
<reference evidence="1" key="1">
    <citation type="submission" date="2022-06" db="EMBL/GenBank/DDBJ databases">
        <title>Phylogenomic reconstructions and comparative analyses of Kickxellomycotina fungi.</title>
        <authorList>
            <person name="Reynolds N.K."/>
            <person name="Stajich J.E."/>
            <person name="Barry K."/>
            <person name="Grigoriev I.V."/>
            <person name="Crous P."/>
            <person name="Smith M.E."/>
        </authorList>
    </citation>
    <scope>NUCLEOTIDE SEQUENCE</scope>
    <source>
        <strain evidence="1">RSA 2271</strain>
    </source>
</reference>
<protein>
    <submittedName>
        <fullName evidence="1">Transcription factor TFIIIC subunit tfc4</fullName>
    </submittedName>
</protein>
<proteinExistence type="predicted"/>
<feature type="non-terminal residue" evidence="1">
    <location>
        <position position="346"/>
    </location>
</feature>
<name>A0ACC1HBX2_9FUNG</name>